<gene>
    <name evidence="2" type="ORF">MOV92_18395</name>
</gene>
<dbReference type="RefSeq" id="WP_057944030.1">
    <property type="nucleotide sequence ID" value="NZ_CP011131.1"/>
</dbReference>
<evidence type="ECO:0000313" key="2">
    <source>
        <dbReference type="EMBL" id="UNP28450.1"/>
    </source>
</evidence>
<dbReference type="SUPFAM" id="SSF53850">
    <property type="entry name" value="Periplasmic binding protein-like II"/>
    <property type="match status" value="1"/>
</dbReference>
<dbReference type="Gene3D" id="3.40.190.10">
    <property type="entry name" value="Periplasmic binding protein-like II"/>
    <property type="match status" value="2"/>
</dbReference>
<proteinExistence type="predicted"/>
<sequence>MKLLRLIATMALFLIASVGAVYLAPAQARPKQNERIAVFEPSIARQGRLVLHGSSNVGLMRALILDYQRIHPGVEVRYSHLDTQDIYQRSARSAAAQERPDLLLSASTDLQIKLVNDGYSRPYRSPQNQALPTAARWRDEIFAYGYEPVVMVYNTAHLDAQRAPRTRSQLQKLLRESEHPLRGRIALQDPRDSAVAYFIATQEAKLLGNDAGPMLTSLGENQARLFKRMDNLLDQLSSGEMVAAYGVFGSYALQRIERGAPLRIVLPRDHLLLVARTALILRDAPNPAEAQRFLDHLLSARGQAILAREAKLIPARTDLPAPARIYPDLDPNSTTLRRTPLGLGFLVYLDEVKRRRFLQQWRNYLAPDSAATAAAR</sequence>
<dbReference type="PANTHER" id="PTHR30006">
    <property type="entry name" value="THIAMINE-BINDING PERIPLASMIC PROTEIN-RELATED"/>
    <property type="match status" value="1"/>
</dbReference>
<dbReference type="Pfam" id="PF13531">
    <property type="entry name" value="SBP_bac_11"/>
    <property type="match status" value="1"/>
</dbReference>
<dbReference type="EMBL" id="CP093547">
    <property type="protein sequence ID" value="UNP28450.1"/>
    <property type="molecule type" value="Genomic_DNA"/>
</dbReference>
<evidence type="ECO:0000256" key="1">
    <source>
        <dbReference type="ARBA" id="ARBA00022729"/>
    </source>
</evidence>
<accession>A0ABY3X8Z5</accession>
<dbReference type="PANTHER" id="PTHR30006:SF25">
    <property type="entry name" value="PHOSPHOGLYCERATE TRANSPORT REGULATORY PROTEIN PGTC"/>
    <property type="match status" value="1"/>
</dbReference>
<dbReference type="Proteomes" id="UP000829194">
    <property type="component" value="Chromosome"/>
</dbReference>
<keyword evidence="3" id="KW-1185">Reference proteome</keyword>
<keyword evidence="1" id="KW-0732">Signal</keyword>
<protein>
    <submittedName>
        <fullName evidence="2">ABC transporter substrate-binding protein</fullName>
    </submittedName>
</protein>
<name>A0ABY3X8Z5_9GAMM</name>
<reference evidence="2 3" key="1">
    <citation type="submission" date="2022-03" db="EMBL/GenBank/DDBJ databases">
        <title>Complete genome sequence of Lysobacter capsici VKM B-2533 and Lysobacter gummosus 10.1.1, promising sources of lytic agents.</title>
        <authorList>
            <person name="Tarlachkov S.V."/>
            <person name="Kudryakova I.V."/>
            <person name="Afoshin A.S."/>
            <person name="Leontyevskaya E.A."/>
            <person name="Leontyevskaya N.V."/>
        </authorList>
    </citation>
    <scope>NUCLEOTIDE SEQUENCE [LARGE SCALE GENOMIC DNA]</scope>
    <source>
        <strain evidence="2 3">10.1.1</strain>
    </source>
</reference>
<evidence type="ECO:0000313" key="3">
    <source>
        <dbReference type="Proteomes" id="UP000829194"/>
    </source>
</evidence>
<organism evidence="2 3">
    <name type="scientific">Lysobacter gummosus</name>
    <dbReference type="NCBI Taxonomy" id="262324"/>
    <lineage>
        <taxon>Bacteria</taxon>
        <taxon>Pseudomonadati</taxon>
        <taxon>Pseudomonadota</taxon>
        <taxon>Gammaproteobacteria</taxon>
        <taxon>Lysobacterales</taxon>
        <taxon>Lysobacteraceae</taxon>
        <taxon>Lysobacter</taxon>
    </lineage>
</organism>